<protein>
    <submittedName>
        <fullName evidence="2">Uncharacterized protein</fullName>
    </submittedName>
</protein>
<feature type="transmembrane region" description="Helical" evidence="1">
    <location>
        <begin position="51"/>
        <end position="70"/>
    </location>
</feature>
<gene>
    <name evidence="2" type="ORF">C8N45_101434</name>
</gene>
<feature type="transmembrane region" description="Helical" evidence="1">
    <location>
        <begin position="117"/>
        <end position="142"/>
    </location>
</feature>
<dbReference type="EMBL" id="QBUD01000001">
    <property type="protein sequence ID" value="PUB18845.1"/>
    <property type="molecule type" value="Genomic_DNA"/>
</dbReference>
<proteinExistence type="predicted"/>
<keyword evidence="3" id="KW-1185">Reference proteome</keyword>
<keyword evidence="1" id="KW-0472">Membrane</keyword>
<organism evidence="2 3">
    <name type="scientific">Yoonia sediminilitoris</name>
    <dbReference type="NCBI Taxonomy" id="1286148"/>
    <lineage>
        <taxon>Bacteria</taxon>
        <taxon>Pseudomonadati</taxon>
        <taxon>Pseudomonadota</taxon>
        <taxon>Alphaproteobacteria</taxon>
        <taxon>Rhodobacterales</taxon>
        <taxon>Paracoccaceae</taxon>
        <taxon>Yoonia</taxon>
    </lineage>
</organism>
<evidence type="ECO:0000313" key="2">
    <source>
        <dbReference type="EMBL" id="PUB18845.1"/>
    </source>
</evidence>
<reference evidence="2 3" key="1">
    <citation type="submission" date="2018-04" db="EMBL/GenBank/DDBJ databases">
        <title>Genomic Encyclopedia of Archaeal and Bacterial Type Strains, Phase II (KMG-II): from individual species to whole genera.</title>
        <authorList>
            <person name="Goeker M."/>
        </authorList>
    </citation>
    <scope>NUCLEOTIDE SEQUENCE [LARGE SCALE GENOMIC DNA]</scope>
    <source>
        <strain evidence="2 3">DSM 29955</strain>
    </source>
</reference>
<name>A0A2T6KQN5_9RHOB</name>
<dbReference type="AlphaFoldDB" id="A0A2T6KQN5"/>
<feature type="transmembrane region" description="Helical" evidence="1">
    <location>
        <begin position="20"/>
        <end position="39"/>
    </location>
</feature>
<keyword evidence="1" id="KW-1133">Transmembrane helix</keyword>
<dbReference type="Proteomes" id="UP000244523">
    <property type="component" value="Unassembled WGS sequence"/>
</dbReference>
<comment type="caution">
    <text evidence="2">The sequence shown here is derived from an EMBL/GenBank/DDBJ whole genome shotgun (WGS) entry which is preliminary data.</text>
</comment>
<accession>A0A2T6KQN5</accession>
<evidence type="ECO:0000256" key="1">
    <source>
        <dbReference type="SAM" id="Phobius"/>
    </source>
</evidence>
<evidence type="ECO:0000313" key="3">
    <source>
        <dbReference type="Proteomes" id="UP000244523"/>
    </source>
</evidence>
<keyword evidence="1" id="KW-0812">Transmembrane</keyword>
<sequence>MFARWFEYVHDIPGLRSMIAAYGAVMAASAGITLMILINADVTTVPPWSMLDVWAVIAGATSAGAAFFFARHWIGGAGVLGFARASVGMVIVTLATGLVAGTLIAPGYGTLAGPFMLVSAFIVNPLLAIAWAVVHFGAHLLIAVRRQVKNNNEFGSSARAVTQLSAISQANLYGR</sequence>
<feature type="transmembrane region" description="Helical" evidence="1">
    <location>
        <begin position="82"/>
        <end position="105"/>
    </location>
</feature>